<dbReference type="RefSeq" id="XP_007311737.1">
    <property type="nucleotide sequence ID" value="XM_007311675.1"/>
</dbReference>
<dbReference type="Proteomes" id="UP000053927">
    <property type="component" value="Unassembled WGS sequence"/>
</dbReference>
<dbReference type="KEGG" id="shs:STEHIDRAFT_106408"/>
<feature type="compositionally biased region" description="Low complexity" evidence="1">
    <location>
        <begin position="8"/>
        <end position="18"/>
    </location>
</feature>
<gene>
    <name evidence="2" type="ORF">STEHIDRAFT_106408</name>
</gene>
<evidence type="ECO:0000256" key="1">
    <source>
        <dbReference type="SAM" id="MobiDB-lite"/>
    </source>
</evidence>
<dbReference type="OMA" id="WHCVWAM"/>
<keyword evidence="3" id="KW-1185">Reference proteome</keyword>
<name>R7RVP4_STEHR</name>
<evidence type="ECO:0000313" key="2">
    <source>
        <dbReference type="EMBL" id="EIM79179.1"/>
    </source>
</evidence>
<feature type="compositionally biased region" description="Basic residues" evidence="1">
    <location>
        <begin position="202"/>
        <end position="213"/>
    </location>
</feature>
<evidence type="ECO:0000313" key="3">
    <source>
        <dbReference type="Proteomes" id="UP000053927"/>
    </source>
</evidence>
<dbReference type="OrthoDB" id="3197787at2759"/>
<sequence>MFSQPNTSSASSLGSLLSTHIPPTPSASPSKTPRKQQEPEPIRLDSIGVPPASIIGKVLVRIRPSPTHPSVNLDFEDETTFQIRVDGYNPVHSIPKTLETNDLLRPLFHPYPLPAAGQGLDVRLTVVDCRFIKMKETAYERSDTCDHEWEVQHLALAIKFEERDGWHCCWATCGVYDKRDYGPCLFRSFDDVYLQQVQKSPKSSKKQKRRPKQKKNDNDSTRQAAL</sequence>
<organism evidence="2 3">
    <name type="scientific">Stereum hirsutum (strain FP-91666)</name>
    <name type="common">White-rot fungus</name>
    <dbReference type="NCBI Taxonomy" id="721885"/>
    <lineage>
        <taxon>Eukaryota</taxon>
        <taxon>Fungi</taxon>
        <taxon>Dikarya</taxon>
        <taxon>Basidiomycota</taxon>
        <taxon>Agaricomycotina</taxon>
        <taxon>Agaricomycetes</taxon>
        <taxon>Russulales</taxon>
        <taxon>Stereaceae</taxon>
        <taxon>Stereum</taxon>
    </lineage>
</organism>
<dbReference type="GeneID" id="18794810"/>
<feature type="region of interest" description="Disordered" evidence="1">
    <location>
        <begin position="197"/>
        <end position="226"/>
    </location>
</feature>
<dbReference type="EMBL" id="JH687408">
    <property type="protein sequence ID" value="EIM79179.1"/>
    <property type="molecule type" value="Genomic_DNA"/>
</dbReference>
<dbReference type="eggNOG" id="ENOG502SPAK">
    <property type="taxonomic scope" value="Eukaryota"/>
</dbReference>
<accession>R7RVP4</accession>
<dbReference type="AlphaFoldDB" id="R7RVP4"/>
<feature type="region of interest" description="Disordered" evidence="1">
    <location>
        <begin position="1"/>
        <end position="48"/>
    </location>
</feature>
<reference evidence="3" key="1">
    <citation type="journal article" date="2012" name="Science">
        <title>The Paleozoic origin of enzymatic lignin decomposition reconstructed from 31 fungal genomes.</title>
        <authorList>
            <person name="Floudas D."/>
            <person name="Binder M."/>
            <person name="Riley R."/>
            <person name="Barry K."/>
            <person name="Blanchette R.A."/>
            <person name="Henrissat B."/>
            <person name="Martinez A.T."/>
            <person name="Otillar R."/>
            <person name="Spatafora J.W."/>
            <person name="Yadav J.S."/>
            <person name="Aerts A."/>
            <person name="Benoit I."/>
            <person name="Boyd A."/>
            <person name="Carlson A."/>
            <person name="Copeland A."/>
            <person name="Coutinho P.M."/>
            <person name="de Vries R.P."/>
            <person name="Ferreira P."/>
            <person name="Findley K."/>
            <person name="Foster B."/>
            <person name="Gaskell J."/>
            <person name="Glotzer D."/>
            <person name="Gorecki P."/>
            <person name="Heitman J."/>
            <person name="Hesse C."/>
            <person name="Hori C."/>
            <person name="Igarashi K."/>
            <person name="Jurgens J.A."/>
            <person name="Kallen N."/>
            <person name="Kersten P."/>
            <person name="Kohler A."/>
            <person name="Kuees U."/>
            <person name="Kumar T.K.A."/>
            <person name="Kuo A."/>
            <person name="LaButti K."/>
            <person name="Larrondo L.F."/>
            <person name="Lindquist E."/>
            <person name="Ling A."/>
            <person name="Lombard V."/>
            <person name="Lucas S."/>
            <person name="Lundell T."/>
            <person name="Martin R."/>
            <person name="McLaughlin D.J."/>
            <person name="Morgenstern I."/>
            <person name="Morin E."/>
            <person name="Murat C."/>
            <person name="Nagy L.G."/>
            <person name="Nolan M."/>
            <person name="Ohm R.A."/>
            <person name="Patyshakuliyeva A."/>
            <person name="Rokas A."/>
            <person name="Ruiz-Duenas F.J."/>
            <person name="Sabat G."/>
            <person name="Salamov A."/>
            <person name="Samejima M."/>
            <person name="Schmutz J."/>
            <person name="Slot J.C."/>
            <person name="St John F."/>
            <person name="Stenlid J."/>
            <person name="Sun H."/>
            <person name="Sun S."/>
            <person name="Syed K."/>
            <person name="Tsang A."/>
            <person name="Wiebenga A."/>
            <person name="Young D."/>
            <person name="Pisabarro A."/>
            <person name="Eastwood D.C."/>
            <person name="Martin F."/>
            <person name="Cullen D."/>
            <person name="Grigoriev I.V."/>
            <person name="Hibbett D.S."/>
        </authorList>
    </citation>
    <scope>NUCLEOTIDE SEQUENCE [LARGE SCALE GENOMIC DNA]</scope>
    <source>
        <strain evidence="3">FP-91666</strain>
    </source>
</reference>
<proteinExistence type="predicted"/>
<protein>
    <submittedName>
        <fullName evidence="2">Uncharacterized protein</fullName>
    </submittedName>
</protein>